<gene>
    <name evidence="6" type="ORF">V1633_32315</name>
</gene>
<dbReference type="InterPro" id="IPR036291">
    <property type="entry name" value="NAD(P)-bd_dom_sf"/>
</dbReference>
<dbReference type="InterPro" id="IPR013328">
    <property type="entry name" value="6PGD_dom2"/>
</dbReference>
<keyword evidence="2 6" id="KW-0560">Oxidoreductase</keyword>
<evidence type="ECO:0000259" key="5">
    <source>
        <dbReference type="Pfam" id="PF14833"/>
    </source>
</evidence>
<keyword evidence="3" id="KW-0520">NAD</keyword>
<dbReference type="PANTHER" id="PTHR43580">
    <property type="entry name" value="OXIDOREDUCTASE GLYR1-RELATED"/>
    <property type="match status" value="1"/>
</dbReference>
<evidence type="ECO:0000256" key="2">
    <source>
        <dbReference type="ARBA" id="ARBA00023002"/>
    </source>
</evidence>
<dbReference type="PROSITE" id="PS00895">
    <property type="entry name" value="3_HYDROXYISOBUT_DH"/>
    <property type="match status" value="1"/>
</dbReference>
<dbReference type="Proteomes" id="UP001332243">
    <property type="component" value="Unassembled WGS sequence"/>
</dbReference>
<dbReference type="SUPFAM" id="SSF51735">
    <property type="entry name" value="NAD(P)-binding Rossmann-fold domains"/>
    <property type="match status" value="1"/>
</dbReference>
<organism evidence="6 7">
    <name type="scientific">Plantactinospora sonchi</name>
    <dbReference type="NCBI Taxonomy" id="1544735"/>
    <lineage>
        <taxon>Bacteria</taxon>
        <taxon>Bacillati</taxon>
        <taxon>Actinomycetota</taxon>
        <taxon>Actinomycetes</taxon>
        <taxon>Micromonosporales</taxon>
        <taxon>Micromonosporaceae</taxon>
        <taxon>Plantactinospora</taxon>
    </lineage>
</organism>
<accession>A0ABU7S312</accession>
<evidence type="ECO:0000313" key="6">
    <source>
        <dbReference type="EMBL" id="MEE6263174.1"/>
    </source>
</evidence>
<dbReference type="InterPro" id="IPR029154">
    <property type="entry name" value="HIBADH-like_NADP-bd"/>
</dbReference>
<dbReference type="GO" id="GO:0016491">
    <property type="term" value="F:oxidoreductase activity"/>
    <property type="evidence" value="ECO:0007669"/>
    <property type="project" value="UniProtKB-KW"/>
</dbReference>
<keyword evidence="7" id="KW-1185">Reference proteome</keyword>
<feature type="domain" description="3-hydroxyisobutyrate dehydrogenase-like NAD-binding" evidence="5">
    <location>
        <begin position="168"/>
        <end position="283"/>
    </location>
</feature>
<name>A0ABU7S312_9ACTN</name>
<comment type="similarity">
    <text evidence="1">Belongs to the HIBADH-related family.</text>
</comment>
<dbReference type="InterPro" id="IPR051265">
    <property type="entry name" value="HIBADH-related_NP60_sf"/>
</dbReference>
<dbReference type="Pfam" id="PF14833">
    <property type="entry name" value="NAD_binding_11"/>
    <property type="match status" value="1"/>
</dbReference>
<dbReference type="InterPro" id="IPR008927">
    <property type="entry name" value="6-PGluconate_DH-like_C_sf"/>
</dbReference>
<evidence type="ECO:0000256" key="1">
    <source>
        <dbReference type="ARBA" id="ARBA00009080"/>
    </source>
</evidence>
<dbReference type="InterPro" id="IPR006115">
    <property type="entry name" value="6PGDH_NADP-bd"/>
</dbReference>
<dbReference type="InterPro" id="IPR002204">
    <property type="entry name" value="3-OH-isobutyrate_DH-rel_CS"/>
</dbReference>
<evidence type="ECO:0000313" key="7">
    <source>
        <dbReference type="Proteomes" id="UP001332243"/>
    </source>
</evidence>
<feature type="domain" description="6-phosphogluconate dehydrogenase NADP-binding" evidence="4">
    <location>
        <begin position="3"/>
        <end position="158"/>
    </location>
</feature>
<dbReference type="Gene3D" id="3.40.50.720">
    <property type="entry name" value="NAD(P)-binding Rossmann-like Domain"/>
    <property type="match status" value="1"/>
</dbReference>
<dbReference type="EMBL" id="JAZGQK010000035">
    <property type="protein sequence ID" value="MEE6263174.1"/>
    <property type="molecule type" value="Genomic_DNA"/>
</dbReference>
<dbReference type="PIRSF" id="PIRSF000103">
    <property type="entry name" value="HIBADH"/>
    <property type="match status" value="1"/>
</dbReference>
<evidence type="ECO:0000259" key="4">
    <source>
        <dbReference type="Pfam" id="PF03446"/>
    </source>
</evidence>
<dbReference type="SUPFAM" id="SSF48179">
    <property type="entry name" value="6-phosphogluconate dehydrogenase C-terminal domain-like"/>
    <property type="match status" value="1"/>
</dbReference>
<reference evidence="6 7" key="1">
    <citation type="submission" date="2024-01" db="EMBL/GenBank/DDBJ databases">
        <title>Genome insights into Plantactinospora sonchi sp. nov.</title>
        <authorList>
            <person name="Wang L."/>
        </authorList>
    </citation>
    <scope>NUCLEOTIDE SEQUENCE [LARGE SCALE GENOMIC DNA]</scope>
    <source>
        <strain evidence="6 7">NEAU-QY2</strain>
    </source>
</reference>
<protein>
    <submittedName>
        <fullName evidence="6">NAD(P)-dependent oxidoreductase</fullName>
        <ecNumber evidence="6">1.1.-.-</ecNumber>
    </submittedName>
</protein>
<dbReference type="EC" id="1.1.-.-" evidence="6"/>
<dbReference type="InterPro" id="IPR015815">
    <property type="entry name" value="HIBADH-related"/>
</dbReference>
<dbReference type="RefSeq" id="WP_331218113.1">
    <property type="nucleotide sequence ID" value="NZ_JAZGQK010000035.1"/>
</dbReference>
<dbReference type="Gene3D" id="1.10.1040.10">
    <property type="entry name" value="N-(1-d-carboxylethyl)-l-norvaline Dehydrogenase, domain 2"/>
    <property type="match status" value="1"/>
</dbReference>
<comment type="caution">
    <text evidence="6">The sequence shown here is derived from an EMBL/GenBank/DDBJ whole genome shotgun (WGS) entry which is preliminary data.</text>
</comment>
<dbReference type="Pfam" id="PF03446">
    <property type="entry name" value="NAD_binding_2"/>
    <property type="match status" value="1"/>
</dbReference>
<proteinExistence type="inferred from homology"/>
<dbReference type="PANTHER" id="PTHR43580:SF2">
    <property type="entry name" value="CYTOKINE-LIKE NUCLEAR FACTOR N-PAC"/>
    <property type="match status" value="1"/>
</dbReference>
<evidence type="ECO:0000256" key="3">
    <source>
        <dbReference type="ARBA" id="ARBA00023027"/>
    </source>
</evidence>
<sequence>MAIGFLGLGLMGQPMALNLARAGTPLLVWNRTTAKCAELRAAGARVADTPAEVFAGAETVLLMLAGEEAVDRVLGRGTDEFASTVAGHTIVHMGTTAPGYSLALEADIRRAGGRYVEAPVSGSRKPAEAGDLVAMLAGDPSSTAAVRTLLAPMCRETVDCGPVPNALHMKLAVNLYLITMVTGLAEAVHFADRHGLDLRRFLAVLDAGPMSSGVSRVKARKLVDHDFTAQAAIADVLMNNRLVAEAAREARLASPLLDVCHQLYSETVELGHGGADMAAVIHAIESRTDGGGAGAATPTPARVP</sequence>